<dbReference type="FunFam" id="1.10.390.10:FF:000006">
    <property type="entry name" value="Puromycin-sensitive aminopeptidase"/>
    <property type="match status" value="1"/>
</dbReference>
<dbReference type="Gene3D" id="2.60.40.1910">
    <property type="match status" value="1"/>
</dbReference>
<evidence type="ECO:0000313" key="15">
    <source>
        <dbReference type="EMBL" id="KAF9065284.1"/>
    </source>
</evidence>
<dbReference type="GO" id="GO:0005737">
    <property type="term" value="C:cytoplasm"/>
    <property type="evidence" value="ECO:0007669"/>
    <property type="project" value="TreeGrafter"/>
</dbReference>
<evidence type="ECO:0000256" key="6">
    <source>
        <dbReference type="ARBA" id="ARBA00022833"/>
    </source>
</evidence>
<proteinExistence type="inferred from homology"/>
<dbReference type="PANTHER" id="PTHR11533">
    <property type="entry name" value="PROTEASE M1 ZINC METALLOPROTEASE"/>
    <property type="match status" value="1"/>
</dbReference>
<dbReference type="GO" id="GO:0042277">
    <property type="term" value="F:peptide binding"/>
    <property type="evidence" value="ECO:0007669"/>
    <property type="project" value="TreeGrafter"/>
</dbReference>
<comment type="caution">
    <text evidence="15">The sequence shown here is derived from an EMBL/GenBank/DDBJ whole genome shotgun (WGS) entry which is preliminary data.</text>
</comment>
<evidence type="ECO:0000256" key="11">
    <source>
        <dbReference type="RuleBase" id="RU364040"/>
    </source>
</evidence>
<comment type="cofactor">
    <cofactor evidence="9 11">
        <name>Zn(2+)</name>
        <dbReference type="ChEBI" id="CHEBI:29105"/>
    </cofactor>
    <text evidence="9 11">Binds 1 zinc ion per subunit.</text>
</comment>
<dbReference type="EC" id="3.4.11.-" evidence="11"/>
<evidence type="ECO:0000256" key="8">
    <source>
        <dbReference type="PIRSR" id="PIRSR634016-1"/>
    </source>
</evidence>
<evidence type="ECO:0000256" key="2">
    <source>
        <dbReference type="ARBA" id="ARBA00022438"/>
    </source>
</evidence>
<evidence type="ECO:0000259" key="13">
    <source>
        <dbReference type="Pfam" id="PF11838"/>
    </source>
</evidence>
<evidence type="ECO:0000256" key="4">
    <source>
        <dbReference type="ARBA" id="ARBA00022723"/>
    </source>
</evidence>
<dbReference type="Gene3D" id="2.60.40.1730">
    <property type="entry name" value="tricorn interacting facor f3 domain"/>
    <property type="match status" value="1"/>
</dbReference>
<keyword evidence="7 11" id="KW-0482">Metalloprotease</keyword>
<dbReference type="InterPro" id="IPR027268">
    <property type="entry name" value="Peptidase_M4/M1_CTD_sf"/>
</dbReference>
<dbReference type="OrthoDB" id="10031169at2759"/>
<dbReference type="Pfam" id="PF17900">
    <property type="entry name" value="Peptidase_M1_N"/>
    <property type="match status" value="1"/>
</dbReference>
<dbReference type="InterPro" id="IPR001930">
    <property type="entry name" value="Peptidase_M1"/>
</dbReference>
<keyword evidence="3 11" id="KW-0645">Protease</keyword>
<dbReference type="GO" id="GO:0008270">
    <property type="term" value="F:zinc ion binding"/>
    <property type="evidence" value="ECO:0007669"/>
    <property type="project" value="UniProtKB-UniRule"/>
</dbReference>
<keyword evidence="4 9" id="KW-0479">Metal-binding</keyword>
<protein>
    <recommendedName>
        <fullName evidence="11">Aminopeptidase</fullName>
        <ecNumber evidence="11">3.4.11.-</ecNumber>
    </recommendedName>
</protein>
<organism evidence="15 16">
    <name type="scientific">Rhodocollybia butyracea</name>
    <dbReference type="NCBI Taxonomy" id="206335"/>
    <lineage>
        <taxon>Eukaryota</taxon>
        <taxon>Fungi</taxon>
        <taxon>Dikarya</taxon>
        <taxon>Basidiomycota</taxon>
        <taxon>Agaricomycotina</taxon>
        <taxon>Agaricomycetes</taxon>
        <taxon>Agaricomycetidae</taxon>
        <taxon>Agaricales</taxon>
        <taxon>Marasmiineae</taxon>
        <taxon>Omphalotaceae</taxon>
        <taxon>Rhodocollybia</taxon>
    </lineage>
</organism>
<dbReference type="GO" id="GO:0043171">
    <property type="term" value="P:peptide catabolic process"/>
    <property type="evidence" value="ECO:0007669"/>
    <property type="project" value="TreeGrafter"/>
</dbReference>
<dbReference type="PRINTS" id="PR00756">
    <property type="entry name" value="ALADIPTASE"/>
</dbReference>
<dbReference type="GO" id="GO:0005615">
    <property type="term" value="C:extracellular space"/>
    <property type="evidence" value="ECO:0007669"/>
    <property type="project" value="TreeGrafter"/>
</dbReference>
<evidence type="ECO:0000256" key="3">
    <source>
        <dbReference type="ARBA" id="ARBA00022670"/>
    </source>
</evidence>
<dbReference type="FunFam" id="2.60.40.1730:FF:000002">
    <property type="entry name" value="Aminopeptidase"/>
    <property type="match status" value="1"/>
</dbReference>
<dbReference type="Gene3D" id="1.25.50.20">
    <property type="match status" value="1"/>
</dbReference>
<feature type="binding site" evidence="9">
    <location>
        <position position="349"/>
    </location>
    <ligand>
        <name>Zn(2+)</name>
        <dbReference type="ChEBI" id="CHEBI:29105"/>
        <note>catalytic</note>
    </ligand>
</feature>
<feature type="binding site" evidence="9">
    <location>
        <position position="330"/>
    </location>
    <ligand>
        <name>Zn(2+)</name>
        <dbReference type="ChEBI" id="CHEBI:29105"/>
        <note>catalytic</note>
    </ligand>
</feature>
<dbReference type="GO" id="GO:0006508">
    <property type="term" value="P:proteolysis"/>
    <property type="evidence" value="ECO:0007669"/>
    <property type="project" value="UniProtKB-KW"/>
</dbReference>
<dbReference type="GO" id="GO:0016020">
    <property type="term" value="C:membrane"/>
    <property type="evidence" value="ECO:0007669"/>
    <property type="project" value="TreeGrafter"/>
</dbReference>
<keyword evidence="5 11" id="KW-0378">Hydrolase</keyword>
<evidence type="ECO:0000259" key="14">
    <source>
        <dbReference type="Pfam" id="PF17900"/>
    </source>
</evidence>
<evidence type="ECO:0000256" key="1">
    <source>
        <dbReference type="ARBA" id="ARBA00010136"/>
    </source>
</evidence>
<evidence type="ECO:0000256" key="9">
    <source>
        <dbReference type="PIRSR" id="PIRSR634016-3"/>
    </source>
</evidence>
<dbReference type="InterPro" id="IPR050344">
    <property type="entry name" value="Peptidase_M1_aminopeptidases"/>
</dbReference>
<dbReference type="Proteomes" id="UP000772434">
    <property type="component" value="Unassembled WGS sequence"/>
</dbReference>
<dbReference type="InterPro" id="IPR034016">
    <property type="entry name" value="M1_APN-typ"/>
</dbReference>
<dbReference type="EMBL" id="JADNRY010000106">
    <property type="protein sequence ID" value="KAF9065284.1"/>
    <property type="molecule type" value="Genomic_DNA"/>
</dbReference>
<dbReference type="Pfam" id="PF11838">
    <property type="entry name" value="ERAP1_C"/>
    <property type="match status" value="1"/>
</dbReference>
<evidence type="ECO:0000256" key="10">
    <source>
        <dbReference type="PIRSR" id="PIRSR634016-4"/>
    </source>
</evidence>
<keyword evidence="16" id="KW-1185">Reference proteome</keyword>
<dbReference type="Gene3D" id="1.10.390.10">
    <property type="entry name" value="Neutral Protease Domain 2"/>
    <property type="match status" value="1"/>
</dbReference>
<evidence type="ECO:0000313" key="16">
    <source>
        <dbReference type="Proteomes" id="UP000772434"/>
    </source>
</evidence>
<feature type="domain" description="ERAP1-like C-terminal" evidence="13">
    <location>
        <begin position="548"/>
        <end position="854"/>
    </location>
</feature>
<dbReference type="CDD" id="cd09601">
    <property type="entry name" value="M1_APN-Q_like"/>
    <property type="match status" value="1"/>
</dbReference>
<dbReference type="InterPro" id="IPR042097">
    <property type="entry name" value="Aminopeptidase_N-like_N_sf"/>
</dbReference>
<gene>
    <name evidence="15" type="ORF">BDP27DRAFT_1332197</name>
</gene>
<keyword evidence="6 9" id="KW-0862">Zinc</keyword>
<evidence type="ECO:0000256" key="5">
    <source>
        <dbReference type="ARBA" id="ARBA00022801"/>
    </source>
</evidence>
<keyword evidence="2 11" id="KW-0031">Aminopeptidase</keyword>
<dbReference type="SUPFAM" id="SSF63737">
    <property type="entry name" value="Leukotriene A4 hydrolase N-terminal domain"/>
    <property type="match status" value="1"/>
</dbReference>
<dbReference type="AlphaFoldDB" id="A0A9P5U465"/>
<feature type="active site" description="Proton acceptor" evidence="8">
    <location>
        <position position="327"/>
    </location>
</feature>
<evidence type="ECO:0000259" key="12">
    <source>
        <dbReference type="Pfam" id="PF01433"/>
    </source>
</evidence>
<dbReference type="Pfam" id="PF01433">
    <property type="entry name" value="Peptidase_M1"/>
    <property type="match status" value="1"/>
</dbReference>
<accession>A0A9P5U465</accession>
<feature type="binding site" evidence="9">
    <location>
        <position position="326"/>
    </location>
    <ligand>
        <name>Zn(2+)</name>
        <dbReference type="ChEBI" id="CHEBI:29105"/>
        <note>catalytic</note>
    </ligand>
</feature>
<comment type="similarity">
    <text evidence="1 11">Belongs to the peptidase M1 family.</text>
</comment>
<sequence>MSPDSKFRLPTNVKPTHYDLVVRTDLEKLTFDGSVTVSLDVKEETKTIVMNSSKLNLGQAIAYSDASKSELTSSESSFDEKEKRVSFTFPTSFAAGSKVKLTVGFSGELTGSMTGYYRSSFEEDGKTKYYSLTQFEATDARSAFPCWDEPALKATYAVTMVSRADTVNISNMPITSEKPFSPNDHTDIKTVFADINEEWKVTKFETTPLMSSYLVAFANGPFVYLESSAKMPLSGRTIPLRIYATKDLIHQAQFALDVKAKVLPMYEQVFEVEYPLPKLDTLVATDFDAGAMENWGLITGRTSALLLDPKKGDIAAKKRVVVVQSHEVAHMWFGNITTMEWWDYLYLNEGMSLRGLIQTPRAFPEFKPNSEFISSHLNRALSLDSKLSSHPIEVACPNAESIGQIFDGLSYSKAASVLRMLSAYVGEDKFLKGVSLYLKAHLFANSVTEDLWAGISKATGTDIISFMDNWVKKIGFPVVTVTEIPEGIKVRQDRFLETGLAEGKDNETIWNIPLSILTVDANGKPTVDKAAVLDTREKTFTLDTSKPYKLNAGTNGVYRVRYEDAHLSKIATEVAKPDSVFSVEDRMGLINDALALSKAGLLKLSNALTLINALRNEQEYLVWDGISGNLSSTAGVWWEDKNIRDLLNAFRVSLFLPFVKKLGYEYPASDTPDISQLRTCAIEQCLAAKDQSVIDTLKGRFAEYMKSGDDSGIPADLQRATYRAAVKAIYQKAPTPTARIAAMLAMCQSQDQTILDETFNIALTDARDQDVVYFIMSFAGNDITKRQVTKFFEKNYDGLVDRFASTFMMRHLVEVTYSSLSTQKDLDEMNAFFKDKDTSRYHMGLAQSADSIRAKIAYIEHSSSDVLQWLQAWKQGK</sequence>
<dbReference type="PANTHER" id="PTHR11533:SF174">
    <property type="entry name" value="PUROMYCIN-SENSITIVE AMINOPEPTIDASE-RELATED"/>
    <property type="match status" value="1"/>
</dbReference>
<dbReference type="SUPFAM" id="SSF55486">
    <property type="entry name" value="Metalloproteases ('zincins'), catalytic domain"/>
    <property type="match status" value="1"/>
</dbReference>
<feature type="site" description="Transition state stabilizer" evidence="10">
    <location>
        <position position="411"/>
    </location>
</feature>
<dbReference type="GO" id="GO:0070006">
    <property type="term" value="F:metalloaminopeptidase activity"/>
    <property type="evidence" value="ECO:0007669"/>
    <property type="project" value="TreeGrafter"/>
</dbReference>
<evidence type="ECO:0000256" key="7">
    <source>
        <dbReference type="ARBA" id="ARBA00023049"/>
    </source>
</evidence>
<reference evidence="15" key="1">
    <citation type="submission" date="2020-11" db="EMBL/GenBank/DDBJ databases">
        <authorList>
            <consortium name="DOE Joint Genome Institute"/>
            <person name="Ahrendt S."/>
            <person name="Riley R."/>
            <person name="Andreopoulos W."/>
            <person name="Labutti K."/>
            <person name="Pangilinan J."/>
            <person name="Ruiz-Duenas F.J."/>
            <person name="Barrasa J.M."/>
            <person name="Sanchez-Garcia M."/>
            <person name="Camarero S."/>
            <person name="Miyauchi S."/>
            <person name="Serrano A."/>
            <person name="Linde D."/>
            <person name="Babiker R."/>
            <person name="Drula E."/>
            <person name="Ayuso-Fernandez I."/>
            <person name="Pacheco R."/>
            <person name="Padilla G."/>
            <person name="Ferreira P."/>
            <person name="Barriuso J."/>
            <person name="Kellner H."/>
            <person name="Castanera R."/>
            <person name="Alfaro M."/>
            <person name="Ramirez L."/>
            <person name="Pisabarro A.G."/>
            <person name="Kuo A."/>
            <person name="Tritt A."/>
            <person name="Lipzen A."/>
            <person name="He G."/>
            <person name="Yan M."/>
            <person name="Ng V."/>
            <person name="Cullen D."/>
            <person name="Martin F."/>
            <person name="Rosso M.-N."/>
            <person name="Henrissat B."/>
            <person name="Hibbett D."/>
            <person name="Martinez A.T."/>
            <person name="Grigoriev I.V."/>
        </authorList>
    </citation>
    <scope>NUCLEOTIDE SEQUENCE</scope>
    <source>
        <strain evidence="15">AH 40177</strain>
    </source>
</reference>
<name>A0A9P5U465_9AGAR</name>
<dbReference type="InterPro" id="IPR045357">
    <property type="entry name" value="Aminopeptidase_N-like_N"/>
</dbReference>
<feature type="domain" description="Aminopeptidase N-like N-terminal" evidence="14">
    <location>
        <begin position="14"/>
        <end position="214"/>
    </location>
</feature>
<dbReference type="InterPro" id="IPR024571">
    <property type="entry name" value="ERAP1-like_C_dom"/>
</dbReference>
<dbReference type="InterPro" id="IPR014782">
    <property type="entry name" value="Peptidase_M1_dom"/>
</dbReference>
<feature type="domain" description="Peptidase M1 membrane alanine aminopeptidase" evidence="12">
    <location>
        <begin position="254"/>
        <end position="470"/>
    </location>
</feature>